<organism evidence="2 3">
    <name type="scientific">Streptococcus gallolyticus</name>
    <dbReference type="NCBI Taxonomy" id="315405"/>
    <lineage>
        <taxon>Bacteria</taxon>
        <taxon>Bacillati</taxon>
        <taxon>Bacillota</taxon>
        <taxon>Bacilli</taxon>
        <taxon>Lactobacillales</taxon>
        <taxon>Streptococcaceae</taxon>
        <taxon>Streptococcus</taxon>
    </lineage>
</organism>
<accession>A0A060RGB3</accession>
<name>A0A060RGB3_9STRE</name>
<gene>
    <name evidence="2" type="ORF">BN963_SGAL_00781</name>
</gene>
<evidence type="ECO:0008006" key="4">
    <source>
        <dbReference type="Google" id="ProtNLM"/>
    </source>
</evidence>
<dbReference type="OMA" id="GLIRECP"/>
<proteinExistence type="predicted"/>
<dbReference type="RefSeq" id="WP_012962453.1">
    <property type="nucleotide sequence ID" value="NZ_JAKEIN010000001.1"/>
</dbReference>
<evidence type="ECO:0000313" key="3">
    <source>
        <dbReference type="Proteomes" id="UP000027584"/>
    </source>
</evidence>
<keyword evidence="1" id="KW-0812">Transmembrane</keyword>
<evidence type="ECO:0000313" key="2">
    <source>
        <dbReference type="EMBL" id="CDO17588.1"/>
    </source>
</evidence>
<keyword evidence="1" id="KW-0472">Membrane</keyword>
<dbReference type="EMBL" id="CCBC010000132">
    <property type="protein sequence ID" value="CDO17588.1"/>
    <property type="molecule type" value="Genomic_DNA"/>
</dbReference>
<reference evidence="2 3" key="1">
    <citation type="submission" date="2014-02" db="EMBL/GenBank/DDBJ databases">
        <authorList>
            <person name="Manrique M."/>
        </authorList>
    </citation>
    <scope>NUCLEOTIDE SEQUENCE [LARGE SCALE GENOMIC DNA]</scope>
    <source>
        <strain evidence="2 3">LMG17956</strain>
    </source>
</reference>
<protein>
    <recommendedName>
        <fullName evidence="4">DUF2628 domain-containing protein</fullName>
    </recommendedName>
</protein>
<keyword evidence="1" id="KW-1133">Transmembrane helix</keyword>
<dbReference type="Proteomes" id="UP000027584">
    <property type="component" value="Unassembled WGS sequence"/>
</dbReference>
<reference evidence="2 3" key="2">
    <citation type="submission" date="2014-05" db="EMBL/GenBank/DDBJ databases">
        <title>Genome sequence of Streptococcus gallolyticus.</title>
        <authorList>
            <person name="Del Campo R."/>
        </authorList>
    </citation>
    <scope>NUCLEOTIDE SEQUENCE [LARGE SCALE GENOMIC DNA]</scope>
    <source>
        <strain evidence="2 3">LMG17956</strain>
    </source>
</reference>
<sequence>MTARLENTSGQIKEVKVGFSWTTLFFFFFVPLFRKDWKWLGIMIGSIIAGLMLTTILNIDANVSLGLNIAFAVLYNNCYINDLLAKGWMPASEVDEKILNDKLR</sequence>
<feature type="transmembrane region" description="Helical" evidence="1">
    <location>
        <begin position="39"/>
        <end position="59"/>
    </location>
</feature>
<evidence type="ECO:0000256" key="1">
    <source>
        <dbReference type="SAM" id="Phobius"/>
    </source>
</evidence>
<feature type="transmembrane region" description="Helical" evidence="1">
    <location>
        <begin position="15"/>
        <end position="33"/>
    </location>
</feature>
<dbReference type="AlphaFoldDB" id="A0A060RGB3"/>
<comment type="caution">
    <text evidence="2">The sequence shown here is derived from an EMBL/GenBank/DDBJ whole genome shotgun (WGS) entry which is preliminary data.</text>
</comment>